<dbReference type="STRING" id="7370.A0A1I8NL57"/>
<accession>A0A1I8NL57</accession>
<dbReference type="AlphaFoldDB" id="A0A1I8NL57"/>
<dbReference type="VEuPathDB" id="VectorBase:MDOMA2_003275"/>
<dbReference type="VEuPathDB" id="VectorBase:MDOA016896"/>
<evidence type="ECO:0000313" key="1">
    <source>
        <dbReference type="EnsemblMetazoa" id="MDOA016896-PA"/>
    </source>
</evidence>
<dbReference type="PANTHER" id="PTHR45786">
    <property type="entry name" value="DNA BINDING PROTEIN-LIKE"/>
    <property type="match status" value="1"/>
</dbReference>
<reference evidence="1" key="1">
    <citation type="submission" date="2020-05" db="UniProtKB">
        <authorList>
            <consortium name="EnsemblMetazoa"/>
        </authorList>
    </citation>
    <scope>IDENTIFICATION</scope>
    <source>
        <strain evidence="1">Aabys</strain>
    </source>
</reference>
<sequence length="237" mass="27081">MPRIRRISQGRRTRNATSQLNFCSNQSAEQINEQNVIERNRLSQIRATRTTEQREYANEEDMDRIRCNRSVISTRVVVNSNVRARRQINVALNTHRAAFHYNRTIDYSADQSVAIVPISVLCPHCNALRYKNETPGMCCASGKVKLTPLTPPPDALNSLLSGSGRDSKHFLAHIQKYNNCFQMTSFGATNVIRDIFMTIFKIQGQLYHRAGSLLPVPGDDYKFLHFYFMVNAPQEID</sequence>
<dbReference type="PANTHER" id="PTHR45786:SF74">
    <property type="entry name" value="ATP-DEPENDENT DNA HELICASE"/>
    <property type="match status" value="1"/>
</dbReference>
<protein>
    <recommendedName>
        <fullName evidence="2">Helitron helicase-like domain-containing protein</fullName>
    </recommendedName>
</protein>
<evidence type="ECO:0008006" key="2">
    <source>
        <dbReference type="Google" id="ProtNLM"/>
    </source>
</evidence>
<dbReference type="EnsemblMetazoa" id="MDOA016896-RA">
    <property type="protein sequence ID" value="MDOA016896-PA"/>
    <property type="gene ID" value="MDOA016896"/>
</dbReference>
<name>A0A1I8NL57_MUSDO</name>
<organism evidence="1">
    <name type="scientific">Musca domestica</name>
    <name type="common">House fly</name>
    <dbReference type="NCBI Taxonomy" id="7370"/>
    <lineage>
        <taxon>Eukaryota</taxon>
        <taxon>Metazoa</taxon>
        <taxon>Ecdysozoa</taxon>
        <taxon>Arthropoda</taxon>
        <taxon>Hexapoda</taxon>
        <taxon>Insecta</taxon>
        <taxon>Pterygota</taxon>
        <taxon>Neoptera</taxon>
        <taxon>Endopterygota</taxon>
        <taxon>Diptera</taxon>
        <taxon>Brachycera</taxon>
        <taxon>Muscomorpha</taxon>
        <taxon>Muscoidea</taxon>
        <taxon>Muscidae</taxon>
        <taxon>Musca</taxon>
    </lineage>
</organism>
<proteinExistence type="predicted"/>